<feature type="chain" id="PRO_5003403898" evidence="2">
    <location>
        <begin position="17"/>
        <end position="494"/>
    </location>
</feature>
<organism evidence="4">
    <name type="scientific">Caenorhabditis brenneri</name>
    <name type="common">Nematode worm</name>
    <dbReference type="NCBI Taxonomy" id="135651"/>
    <lineage>
        <taxon>Eukaryota</taxon>
        <taxon>Metazoa</taxon>
        <taxon>Ecdysozoa</taxon>
        <taxon>Nematoda</taxon>
        <taxon>Chromadorea</taxon>
        <taxon>Rhabditida</taxon>
        <taxon>Rhabditina</taxon>
        <taxon>Rhabditomorpha</taxon>
        <taxon>Rhabditoidea</taxon>
        <taxon>Rhabditidae</taxon>
        <taxon>Peloderinae</taxon>
        <taxon>Caenorhabditis</taxon>
    </lineage>
</organism>
<dbReference type="AlphaFoldDB" id="G0MH40"/>
<dbReference type="Proteomes" id="UP000008068">
    <property type="component" value="Unassembled WGS sequence"/>
</dbReference>
<accession>G0MH40</accession>
<feature type="region of interest" description="Disordered" evidence="1">
    <location>
        <begin position="254"/>
        <end position="276"/>
    </location>
</feature>
<gene>
    <name evidence="3" type="ORF">CAEBREN_21906</name>
</gene>
<reference evidence="4" key="1">
    <citation type="submission" date="2011-07" db="EMBL/GenBank/DDBJ databases">
        <authorList>
            <consortium name="Caenorhabditis brenneri Sequencing and Analysis Consortium"/>
            <person name="Wilson R.K."/>
        </authorList>
    </citation>
    <scope>NUCLEOTIDE SEQUENCE [LARGE SCALE GENOMIC DNA]</scope>
    <source>
        <strain evidence="4">PB2801</strain>
    </source>
</reference>
<feature type="signal peptide" evidence="2">
    <location>
        <begin position="1"/>
        <end position="16"/>
    </location>
</feature>
<evidence type="ECO:0000256" key="1">
    <source>
        <dbReference type="SAM" id="MobiDB-lite"/>
    </source>
</evidence>
<sequence>MRLLIPLLVAVGVAVSSNTDLDESVTANDPQAVSVAYHQILAISMAVCKKDMNRLIDLVMRARSNSKHAAAIMKNWPSVQIEIQWAYFDGDKEIIMSGAFDFNNKTYTGRFDFEKRTQRPTASSKLSVPLLHPETNRQLLPCLSRIFNSIIMSFCDQKRRREASPLQEQASHKKMKTSPEDMNRNNELLLKQLREMTEERDFHKNENERLVFARKFWIDESRRISTKAKQLKRDKKLLQEEILKLKNTISDLEKNREDPLEREEGEISDSDDDDAEIQDNICGYTKENMDHGRFKGIVINVKTVENYPDPTITSQNHIYSAKLGLLYSNNRKNESMEMGSTYEFAFNKNKHVDKGAKNYIYRRRAVDWHGVQMSQIQTSSNADFEATIDFHHCQIQEKEGEYYVMHETLNKVTMGKRFYDRLDSTKWVREVENPPSRQTMRIRAKVNLVENYLEAIEKNRDASIFRIKELVTVVNCHNSSLLPVEGLTAFKKNI</sequence>
<feature type="compositionally biased region" description="Acidic residues" evidence="1">
    <location>
        <begin position="260"/>
        <end position="276"/>
    </location>
</feature>
<evidence type="ECO:0000256" key="2">
    <source>
        <dbReference type="SAM" id="SignalP"/>
    </source>
</evidence>
<dbReference type="HOGENOM" id="CLU_552345_0_0_1"/>
<protein>
    <submittedName>
        <fullName evidence="3">Uncharacterized protein</fullName>
    </submittedName>
</protein>
<proteinExistence type="predicted"/>
<name>G0MH40_CAEBE</name>
<evidence type="ECO:0000313" key="3">
    <source>
        <dbReference type="EMBL" id="EGT58092.1"/>
    </source>
</evidence>
<dbReference type="eggNOG" id="ENOG502TKIZ">
    <property type="taxonomic scope" value="Eukaryota"/>
</dbReference>
<dbReference type="EMBL" id="GL379794">
    <property type="protein sequence ID" value="EGT58092.1"/>
    <property type="molecule type" value="Genomic_DNA"/>
</dbReference>
<keyword evidence="2" id="KW-0732">Signal</keyword>
<keyword evidence="4" id="KW-1185">Reference proteome</keyword>
<dbReference type="InParanoid" id="G0MH40"/>
<evidence type="ECO:0000313" key="4">
    <source>
        <dbReference type="Proteomes" id="UP000008068"/>
    </source>
</evidence>